<dbReference type="HOGENOM" id="CLU_049656_0_0_1"/>
<feature type="region of interest" description="Disordered" evidence="2">
    <location>
        <begin position="29"/>
        <end position="49"/>
    </location>
</feature>
<reference evidence="4" key="2">
    <citation type="submission" date="2015-01" db="EMBL/GenBank/DDBJ databases">
        <title>Evolutionary Origins and Diversification of the Mycorrhizal Mutualists.</title>
        <authorList>
            <consortium name="DOE Joint Genome Institute"/>
            <consortium name="Mycorrhizal Genomics Consortium"/>
            <person name="Kohler A."/>
            <person name="Kuo A."/>
            <person name="Nagy L.G."/>
            <person name="Floudas D."/>
            <person name="Copeland A."/>
            <person name="Barry K.W."/>
            <person name="Cichocki N."/>
            <person name="Veneault-Fourrey C."/>
            <person name="LaButti K."/>
            <person name="Lindquist E.A."/>
            <person name="Lipzen A."/>
            <person name="Lundell T."/>
            <person name="Morin E."/>
            <person name="Murat C."/>
            <person name="Riley R."/>
            <person name="Ohm R."/>
            <person name="Sun H."/>
            <person name="Tunlid A."/>
            <person name="Henrissat B."/>
            <person name="Grigoriev I.V."/>
            <person name="Hibbett D.S."/>
            <person name="Martin F."/>
        </authorList>
    </citation>
    <scope>NUCLEOTIDE SEQUENCE [LARGE SCALE GENOMIC DNA]</scope>
    <source>
        <strain evidence="4">MUT 4182</strain>
    </source>
</reference>
<sequence>MTKQSGSSEREEDLAWLIRHSKLFDIQIGMGSKEHKQEAQESRPHDCRPAEVEGEIVAWDAPGEVDEAPLSIPAMSTGSDWNWLGRYLPFVGTLQSQNKALETKLEEMRQRLGRRDREIAQLRERLSERKREVGDLKETLSMYDDCSEVDITSAMKGINTRIQSLARNTAQRWLRGFSGASEGGSNTFLSETEMETVKRTVGPQLANTLGSPPAERSRCVVVLLPLAWQASTVTVVAKILSSFVEGLPTSAEGGVVDAELRAVSRAVKEGEIQPAYGRWRFITHQYIRRRIHLHHERAVQFYVREALEHCYLAARLALKSSCPDDQAFLDAFHAQMTEIMEETFKLRTKIQEKMLTANYDPYLPTNGTIFRSDIMEVAKEDEEHSKDTVICTTRLGMISSRKRERENSREPVKELSLKAQVLTDRNLGDIIA</sequence>
<dbReference type="Proteomes" id="UP000054248">
    <property type="component" value="Unassembled WGS sequence"/>
</dbReference>
<evidence type="ECO:0000313" key="3">
    <source>
        <dbReference type="EMBL" id="KIO27479.1"/>
    </source>
</evidence>
<feature type="compositionally biased region" description="Basic and acidic residues" evidence="2">
    <location>
        <begin position="32"/>
        <end position="49"/>
    </location>
</feature>
<evidence type="ECO:0000256" key="1">
    <source>
        <dbReference type="SAM" id="Coils"/>
    </source>
</evidence>
<name>A0A0C3QLH5_9AGAM</name>
<organism evidence="3 4">
    <name type="scientific">Tulasnella calospora MUT 4182</name>
    <dbReference type="NCBI Taxonomy" id="1051891"/>
    <lineage>
        <taxon>Eukaryota</taxon>
        <taxon>Fungi</taxon>
        <taxon>Dikarya</taxon>
        <taxon>Basidiomycota</taxon>
        <taxon>Agaricomycotina</taxon>
        <taxon>Agaricomycetes</taxon>
        <taxon>Cantharellales</taxon>
        <taxon>Tulasnellaceae</taxon>
        <taxon>Tulasnella</taxon>
    </lineage>
</organism>
<reference evidence="3 4" key="1">
    <citation type="submission" date="2014-04" db="EMBL/GenBank/DDBJ databases">
        <authorList>
            <consortium name="DOE Joint Genome Institute"/>
            <person name="Kuo A."/>
            <person name="Girlanda M."/>
            <person name="Perotto S."/>
            <person name="Kohler A."/>
            <person name="Nagy L.G."/>
            <person name="Floudas D."/>
            <person name="Copeland A."/>
            <person name="Barry K.W."/>
            <person name="Cichocki N."/>
            <person name="Veneault-Fourrey C."/>
            <person name="LaButti K."/>
            <person name="Lindquist E.A."/>
            <person name="Lipzen A."/>
            <person name="Lundell T."/>
            <person name="Morin E."/>
            <person name="Murat C."/>
            <person name="Sun H."/>
            <person name="Tunlid A."/>
            <person name="Henrissat B."/>
            <person name="Grigoriev I.V."/>
            <person name="Hibbett D.S."/>
            <person name="Martin F."/>
            <person name="Nordberg H.P."/>
            <person name="Cantor M.N."/>
            <person name="Hua S.X."/>
        </authorList>
    </citation>
    <scope>NUCLEOTIDE SEQUENCE [LARGE SCALE GENOMIC DNA]</scope>
    <source>
        <strain evidence="3 4">MUT 4182</strain>
    </source>
</reference>
<proteinExistence type="predicted"/>
<gene>
    <name evidence="3" type="ORF">M407DRAFT_23294</name>
</gene>
<dbReference type="OrthoDB" id="3244410at2759"/>
<protein>
    <submittedName>
        <fullName evidence="3">Uncharacterized protein</fullName>
    </submittedName>
</protein>
<dbReference type="AlphaFoldDB" id="A0A0C3QLH5"/>
<accession>A0A0C3QLH5</accession>
<evidence type="ECO:0000313" key="4">
    <source>
        <dbReference type="Proteomes" id="UP000054248"/>
    </source>
</evidence>
<feature type="coiled-coil region" evidence="1">
    <location>
        <begin position="91"/>
        <end position="139"/>
    </location>
</feature>
<evidence type="ECO:0000256" key="2">
    <source>
        <dbReference type="SAM" id="MobiDB-lite"/>
    </source>
</evidence>
<dbReference type="EMBL" id="KN823008">
    <property type="protein sequence ID" value="KIO27479.1"/>
    <property type="molecule type" value="Genomic_DNA"/>
</dbReference>
<keyword evidence="1" id="KW-0175">Coiled coil</keyword>
<keyword evidence="4" id="KW-1185">Reference proteome</keyword>